<keyword evidence="6" id="KW-1185">Reference proteome</keyword>
<gene>
    <name evidence="5" type="ORF">GTZ93_15210</name>
</gene>
<comment type="caution">
    <text evidence="5">The sequence shown here is derived from an EMBL/GenBank/DDBJ whole genome shotgun (WGS) entry which is preliminary data.</text>
</comment>
<name>A0A7X4Y934_9BACT</name>
<protein>
    <recommendedName>
        <fullName evidence="4">Peptidase M16 N-terminal domain-containing protein</fullName>
    </recommendedName>
</protein>
<dbReference type="Gene3D" id="3.30.830.10">
    <property type="entry name" value="Metalloenzyme, LuxS/M16 peptidase-like"/>
    <property type="match status" value="1"/>
</dbReference>
<dbReference type="GO" id="GO:0006508">
    <property type="term" value="P:proteolysis"/>
    <property type="evidence" value="ECO:0007669"/>
    <property type="project" value="InterPro"/>
</dbReference>
<dbReference type="AlphaFoldDB" id="A0A7X4Y934"/>
<dbReference type="EMBL" id="JAAAPK010000003">
    <property type="protein sequence ID" value="NBC41180.1"/>
    <property type="molecule type" value="Genomic_DNA"/>
</dbReference>
<proteinExistence type="inferred from homology"/>
<feature type="signal peptide" evidence="3">
    <location>
        <begin position="1"/>
        <end position="24"/>
    </location>
</feature>
<feature type="chain" id="PRO_5031213521" description="Peptidase M16 N-terminal domain-containing protein" evidence="3">
    <location>
        <begin position="25"/>
        <end position="438"/>
    </location>
</feature>
<comment type="cofactor">
    <cofactor evidence="1">
        <name>Zn(2+)</name>
        <dbReference type="ChEBI" id="CHEBI:29105"/>
    </cofactor>
</comment>
<organism evidence="5 6">
    <name type="scientific">Corallococcus exiguus</name>
    <dbReference type="NCBI Taxonomy" id="83462"/>
    <lineage>
        <taxon>Bacteria</taxon>
        <taxon>Pseudomonadati</taxon>
        <taxon>Myxococcota</taxon>
        <taxon>Myxococcia</taxon>
        <taxon>Myxococcales</taxon>
        <taxon>Cystobacterineae</taxon>
        <taxon>Myxococcaceae</taxon>
        <taxon>Corallococcus</taxon>
    </lineage>
</organism>
<feature type="domain" description="Peptidase M16 N-terminal" evidence="4">
    <location>
        <begin position="57"/>
        <end position="166"/>
    </location>
</feature>
<dbReference type="GO" id="GO:0004222">
    <property type="term" value="F:metalloendopeptidase activity"/>
    <property type="evidence" value="ECO:0007669"/>
    <property type="project" value="InterPro"/>
</dbReference>
<dbReference type="SUPFAM" id="SSF63411">
    <property type="entry name" value="LuxS/MPP-like metallohydrolase"/>
    <property type="match status" value="1"/>
</dbReference>
<dbReference type="InterPro" id="IPR011765">
    <property type="entry name" value="Pept_M16_N"/>
</dbReference>
<evidence type="ECO:0000256" key="2">
    <source>
        <dbReference type="ARBA" id="ARBA00007261"/>
    </source>
</evidence>
<dbReference type="PANTHER" id="PTHR11851">
    <property type="entry name" value="METALLOPROTEASE"/>
    <property type="match status" value="1"/>
</dbReference>
<dbReference type="InterPro" id="IPR050361">
    <property type="entry name" value="MPP/UQCRC_Complex"/>
</dbReference>
<dbReference type="PROSITE" id="PS00143">
    <property type="entry name" value="INSULINASE"/>
    <property type="match status" value="1"/>
</dbReference>
<evidence type="ECO:0000313" key="5">
    <source>
        <dbReference type="EMBL" id="NBC41180.1"/>
    </source>
</evidence>
<dbReference type="PANTHER" id="PTHR11851:SF49">
    <property type="entry name" value="MITOCHONDRIAL-PROCESSING PEPTIDASE SUBUNIT ALPHA"/>
    <property type="match status" value="1"/>
</dbReference>
<dbReference type="InterPro" id="IPR001431">
    <property type="entry name" value="Pept_M16_Zn_BS"/>
</dbReference>
<evidence type="ECO:0000313" key="6">
    <source>
        <dbReference type="Proteomes" id="UP000537825"/>
    </source>
</evidence>
<reference evidence="5 6" key="1">
    <citation type="submission" date="2020-01" db="EMBL/GenBank/DDBJ databases">
        <title>The draft genome sequence of Corallococcus exiguus DSM 14696.</title>
        <authorList>
            <person name="Zhang X."/>
            <person name="Zhu H."/>
        </authorList>
    </citation>
    <scope>NUCLEOTIDE SEQUENCE [LARGE SCALE GENOMIC DNA]</scope>
    <source>
        <strain evidence="5 6">DSM 14696</strain>
    </source>
</reference>
<dbReference type="Proteomes" id="UP000537825">
    <property type="component" value="Unassembled WGS sequence"/>
</dbReference>
<evidence type="ECO:0000256" key="1">
    <source>
        <dbReference type="ARBA" id="ARBA00001947"/>
    </source>
</evidence>
<dbReference type="Pfam" id="PF00675">
    <property type="entry name" value="Peptidase_M16"/>
    <property type="match status" value="1"/>
</dbReference>
<dbReference type="RefSeq" id="WP_139920828.1">
    <property type="nucleotide sequence ID" value="NZ_CBCSLE010000055.1"/>
</dbReference>
<evidence type="ECO:0000256" key="3">
    <source>
        <dbReference type="SAM" id="SignalP"/>
    </source>
</evidence>
<accession>A0A7X4Y934</accession>
<evidence type="ECO:0000259" key="4">
    <source>
        <dbReference type="Pfam" id="PF00675"/>
    </source>
</evidence>
<keyword evidence="3" id="KW-0732">Signal</keyword>
<dbReference type="InterPro" id="IPR011249">
    <property type="entry name" value="Metalloenz_LuxS/M16"/>
</dbReference>
<dbReference type="GO" id="GO:0046872">
    <property type="term" value="F:metal ion binding"/>
    <property type="evidence" value="ECO:0007669"/>
    <property type="project" value="InterPro"/>
</dbReference>
<sequence length="438" mass="46960">MHRPFSWRPALLGLVLLAASPVGAASRKQTASPPAAAVPAITSETLLDGTELLLVPQPASDTASLRVVVRSGASHDPPGKEGLAHLVEHLVFHGSHDLAGPELRARVEAAGGMLNAHTLSNATVYMLDAPASAFVPLARDMLRMVTSPMLPGGKRLERELGIIQTESTYHFKDSLLGSQIEGALFSSVSAAYALIGSRDSRGRITREDVLRFYASEYLTSNVSLVFTGAVGGDDARRLVDEGYRLAPALAEEQVAPALEEALFPVEQETRADNTFVTLGYALPKEARATCRAVAALLELRLLLAVHVKEPIVSGVDVRCLTLRGNDLLLAFGYTRSLDGSLLPSRMQETFESLAKRPPSAVEQKLLAQRGRREVDGLSSAGPALADALAAEASEPRREGGTDLGFLQPPPPLTPAIIKDFVRRYFVEERSVRIVSTPL</sequence>
<comment type="similarity">
    <text evidence="2">Belongs to the peptidase M16 family.</text>
</comment>